<dbReference type="EMBL" id="CACVBS010000068">
    <property type="protein sequence ID" value="CAA7268627.1"/>
    <property type="molecule type" value="Genomic_DNA"/>
</dbReference>
<dbReference type="GO" id="GO:0006511">
    <property type="term" value="P:ubiquitin-dependent protein catabolic process"/>
    <property type="evidence" value="ECO:0007669"/>
    <property type="project" value="TreeGrafter"/>
</dbReference>
<dbReference type="OrthoDB" id="29061at2759"/>
<evidence type="ECO:0000256" key="4">
    <source>
        <dbReference type="ARBA" id="ARBA00014878"/>
    </source>
</evidence>
<reference evidence="9 10" key="1">
    <citation type="submission" date="2020-01" db="EMBL/GenBank/DDBJ databases">
        <authorList>
            <person name="Gupta K D."/>
        </authorList>
    </citation>
    <scope>NUCLEOTIDE SEQUENCE [LARGE SCALE GENOMIC DNA]</scope>
</reference>
<dbReference type="GO" id="GO:0005737">
    <property type="term" value="C:cytoplasm"/>
    <property type="evidence" value="ECO:0007669"/>
    <property type="project" value="UniProtKB-SubCell"/>
</dbReference>
<evidence type="ECO:0000259" key="8">
    <source>
        <dbReference type="PROSITE" id="PS50250"/>
    </source>
</evidence>
<dbReference type="InterPro" id="IPR050756">
    <property type="entry name" value="CSN3"/>
</dbReference>
<evidence type="ECO:0000256" key="1">
    <source>
        <dbReference type="ARBA" id="ARBA00004123"/>
    </source>
</evidence>
<evidence type="ECO:0000256" key="2">
    <source>
        <dbReference type="ARBA" id="ARBA00004496"/>
    </source>
</evidence>
<accession>A0A8S0WR07</accession>
<dbReference type="Proteomes" id="UP000467700">
    <property type="component" value="Unassembled WGS sequence"/>
</dbReference>
<dbReference type="InterPro" id="IPR055089">
    <property type="entry name" value="COP9_N"/>
</dbReference>
<keyword evidence="10" id="KW-1185">Reference proteome</keyword>
<keyword evidence="7" id="KW-0539">Nucleus</keyword>
<dbReference type="PANTHER" id="PTHR10758:SF1">
    <property type="entry name" value="COP9 SIGNALOSOME COMPLEX SUBUNIT 3"/>
    <property type="match status" value="1"/>
</dbReference>
<dbReference type="AlphaFoldDB" id="A0A8S0WR07"/>
<dbReference type="Pfam" id="PF22788">
    <property type="entry name" value="COP9_hel_rpt"/>
    <property type="match status" value="1"/>
</dbReference>
<evidence type="ECO:0000256" key="7">
    <source>
        <dbReference type="ARBA" id="ARBA00023242"/>
    </source>
</evidence>
<protein>
    <recommendedName>
        <fullName evidence="4">COP9 signalosome complex subunit 3</fullName>
    </recommendedName>
</protein>
<keyword evidence="5" id="KW-0963">Cytoplasm</keyword>
<organism evidence="9 10">
    <name type="scientific">Cyclocybe aegerita</name>
    <name type="common">Black poplar mushroom</name>
    <name type="synonym">Agrocybe aegerita</name>
    <dbReference type="NCBI Taxonomy" id="1973307"/>
    <lineage>
        <taxon>Eukaryota</taxon>
        <taxon>Fungi</taxon>
        <taxon>Dikarya</taxon>
        <taxon>Basidiomycota</taxon>
        <taxon>Agaricomycotina</taxon>
        <taxon>Agaricomycetes</taxon>
        <taxon>Agaricomycetidae</taxon>
        <taxon>Agaricales</taxon>
        <taxon>Agaricineae</taxon>
        <taxon>Bolbitiaceae</taxon>
        <taxon>Cyclocybe</taxon>
    </lineage>
</organism>
<dbReference type="GO" id="GO:0008180">
    <property type="term" value="C:COP9 signalosome"/>
    <property type="evidence" value="ECO:0007669"/>
    <property type="project" value="UniProtKB-KW"/>
</dbReference>
<comment type="caution">
    <text evidence="9">The sequence shown here is derived from an EMBL/GenBank/DDBJ whole genome shotgun (WGS) entry which is preliminary data.</text>
</comment>
<name>A0A8S0WR07_CYCAE</name>
<comment type="similarity">
    <text evidence="3">Belongs to the CSN3 family.</text>
</comment>
<evidence type="ECO:0000256" key="3">
    <source>
        <dbReference type="ARBA" id="ARBA00007084"/>
    </source>
</evidence>
<feature type="domain" description="PCI" evidence="8">
    <location>
        <begin position="276"/>
        <end position="438"/>
    </location>
</feature>
<sequence length="506" mass="56351">MRTKRPPKPTVGVTNDFDVRGSQYRYLFPRPLPPTTPSSDFSNGCRKKICSSSQTNDILPNPWSPFSHKMSAPVFIDSLLAQITTSNNFNALNHAIKNTIARETRENVLSSSLSNGQDPLALVSAPTYTLGVLYILSARLSANFANVAPPPFQVVRDFCRNFIPEQARAAPERITKLAKGINKLAGHLGNPGLAIPPLYDLVTRYPPNSSYLTTVHQIFLLACVTTRNFRSALPVLSHPITNIDIINLSPELNYNDNLTYHYAGGIALAALKRWKEAEEYFEICVTSPGTYPAALQMEALKKLRLVQLISTGKVSNLPKYTHPLLVRLFKNTPYNAFINAYPNNSQHLREIYDKERHTFTQDKNLGLLLQAIARAPRWVLKKLTATYVTLHLADIGKVVKIESEDEVRALLLSMIESNDISAQISADGSVTFSDPPPQFTKEQVDNVLRDVQEQTALLGYLEQEVGRSKEFLSKAAKSNDSGWTPAGDEELFANMGGVQWDENMYS</sequence>
<dbReference type="PANTHER" id="PTHR10758">
    <property type="entry name" value="26S PROTEASOME NON-ATPASE REGULATORY SUBUNIT 3/COP9 SIGNALOSOME COMPLEX SUBUNIT 3"/>
    <property type="match status" value="1"/>
</dbReference>
<gene>
    <name evidence="9" type="ORF">AAE3_LOCUS10789</name>
</gene>
<dbReference type="PROSITE" id="PS50250">
    <property type="entry name" value="PCI"/>
    <property type="match status" value="1"/>
</dbReference>
<evidence type="ECO:0000256" key="5">
    <source>
        <dbReference type="ARBA" id="ARBA00022490"/>
    </source>
</evidence>
<keyword evidence="6" id="KW-0736">Signalosome</keyword>
<proteinExistence type="inferred from homology"/>
<evidence type="ECO:0000313" key="10">
    <source>
        <dbReference type="Proteomes" id="UP000467700"/>
    </source>
</evidence>
<evidence type="ECO:0000256" key="6">
    <source>
        <dbReference type="ARBA" id="ARBA00022790"/>
    </source>
</evidence>
<dbReference type="InterPro" id="IPR000717">
    <property type="entry name" value="PCI_dom"/>
</dbReference>
<evidence type="ECO:0000313" key="9">
    <source>
        <dbReference type="EMBL" id="CAA7268627.1"/>
    </source>
</evidence>
<comment type="subcellular location">
    <subcellularLocation>
        <location evidence="2">Cytoplasm</location>
    </subcellularLocation>
    <subcellularLocation>
        <location evidence="1">Nucleus</location>
    </subcellularLocation>
</comment>